<evidence type="ECO:0000313" key="2">
    <source>
        <dbReference type="EMBL" id="KKT39047.1"/>
    </source>
</evidence>
<sequence length="189" mass="21409">MKRLLQVFFCLTISAGILRPLSVFASDQIKQTYQTAELAWEIRNGNIDNRSERLKKYLRAISSPMADAADHFVKEADRLGLDWKLVAAISGNESYFGWYIPDNSYNGWGWAVWTGTNYGACFGNWEEGITAVSEGLKADYIDQGLTTVEAIGQKYAADPEWSWKVNHFMEEIEAFNPYKGEEPFLALSL</sequence>
<comment type="caution">
    <text evidence="2">The sequence shown here is derived from an EMBL/GenBank/DDBJ whole genome shotgun (WGS) entry which is preliminary data.</text>
</comment>
<feature type="chain" id="PRO_5002537869" description="Mannosyl-glycoprotein endo-beta-N-acetylglucosamidase-like domain-containing protein" evidence="1">
    <location>
        <begin position="26"/>
        <end position="189"/>
    </location>
</feature>
<feature type="signal peptide" evidence="1">
    <location>
        <begin position="1"/>
        <end position="25"/>
    </location>
</feature>
<dbReference type="EMBL" id="LCHM01000002">
    <property type="protein sequence ID" value="KKT39047.1"/>
    <property type="molecule type" value="Genomic_DNA"/>
</dbReference>
<keyword evidence="1" id="KW-0732">Signal</keyword>
<evidence type="ECO:0000313" key="3">
    <source>
        <dbReference type="Proteomes" id="UP000034617"/>
    </source>
</evidence>
<dbReference type="InterPro" id="IPR023346">
    <property type="entry name" value="Lysozyme-like_dom_sf"/>
</dbReference>
<name>A0A0G1J4Q3_9BACT</name>
<dbReference type="Proteomes" id="UP000034617">
    <property type="component" value="Unassembled WGS sequence"/>
</dbReference>
<evidence type="ECO:0000256" key="1">
    <source>
        <dbReference type="SAM" id="SignalP"/>
    </source>
</evidence>
<gene>
    <name evidence="2" type="ORF">UW22_C0002G0023</name>
</gene>
<dbReference type="AlphaFoldDB" id="A0A0G1J4Q3"/>
<dbReference type="SUPFAM" id="SSF53955">
    <property type="entry name" value="Lysozyme-like"/>
    <property type="match status" value="1"/>
</dbReference>
<accession>A0A0G1J4Q3</accession>
<evidence type="ECO:0008006" key="4">
    <source>
        <dbReference type="Google" id="ProtNLM"/>
    </source>
</evidence>
<organism evidence="2 3">
    <name type="scientific">Candidatus Gottesmanbacteria bacterium GW2011_GWB1_44_11c</name>
    <dbReference type="NCBI Taxonomy" id="1618447"/>
    <lineage>
        <taxon>Bacteria</taxon>
        <taxon>Candidatus Gottesmaniibacteriota</taxon>
    </lineage>
</organism>
<proteinExistence type="predicted"/>
<protein>
    <recommendedName>
        <fullName evidence="4">Mannosyl-glycoprotein endo-beta-N-acetylglucosamidase-like domain-containing protein</fullName>
    </recommendedName>
</protein>
<reference evidence="2 3" key="1">
    <citation type="journal article" date="2015" name="Nature">
        <title>rRNA introns, odd ribosomes, and small enigmatic genomes across a large radiation of phyla.</title>
        <authorList>
            <person name="Brown C.T."/>
            <person name="Hug L.A."/>
            <person name="Thomas B.C."/>
            <person name="Sharon I."/>
            <person name="Castelle C.J."/>
            <person name="Singh A."/>
            <person name="Wilkins M.J."/>
            <person name="Williams K.H."/>
            <person name="Banfield J.F."/>
        </authorList>
    </citation>
    <scope>NUCLEOTIDE SEQUENCE [LARGE SCALE GENOMIC DNA]</scope>
</reference>